<feature type="domain" description="GUN4-like" evidence="1">
    <location>
        <begin position="46"/>
        <end position="179"/>
    </location>
</feature>
<accession>E0UFG7</accession>
<dbReference type="PANTHER" id="PTHR34800">
    <property type="entry name" value="TETRAPYRROLE-BINDING PROTEIN, CHLOROPLASTIC"/>
    <property type="match status" value="1"/>
</dbReference>
<dbReference type="STRING" id="497965.Cyan7822_4758"/>
<dbReference type="InterPro" id="IPR037215">
    <property type="entry name" value="GUN4-like_sf"/>
</dbReference>
<proteinExistence type="predicted"/>
<keyword evidence="3" id="KW-1185">Reference proteome</keyword>
<dbReference type="Pfam" id="PF05419">
    <property type="entry name" value="GUN4"/>
    <property type="match status" value="1"/>
</dbReference>
<dbReference type="GO" id="GO:0046906">
    <property type="term" value="F:tetrapyrrole binding"/>
    <property type="evidence" value="ECO:0007669"/>
    <property type="project" value="TreeGrafter"/>
</dbReference>
<dbReference type="GO" id="GO:0030288">
    <property type="term" value="C:outer membrane-bounded periplasmic space"/>
    <property type="evidence" value="ECO:0007669"/>
    <property type="project" value="TreeGrafter"/>
</dbReference>
<organism evidence="2 3">
    <name type="scientific">Gloeothece verrucosa (strain PCC 7822)</name>
    <name type="common">Cyanothece sp. (strain PCC 7822)</name>
    <dbReference type="NCBI Taxonomy" id="497965"/>
    <lineage>
        <taxon>Bacteria</taxon>
        <taxon>Bacillati</taxon>
        <taxon>Cyanobacteriota</taxon>
        <taxon>Cyanophyceae</taxon>
        <taxon>Oscillatoriophycideae</taxon>
        <taxon>Chroococcales</taxon>
        <taxon>Aphanothecaceae</taxon>
        <taxon>Gloeothece</taxon>
        <taxon>Gloeothece verrucosa</taxon>
    </lineage>
</organism>
<dbReference type="CDD" id="cd16383">
    <property type="entry name" value="GUN4"/>
    <property type="match status" value="1"/>
</dbReference>
<dbReference type="Gene3D" id="1.25.40.620">
    <property type="match status" value="1"/>
</dbReference>
<dbReference type="RefSeq" id="WP_013324701.1">
    <property type="nucleotide sequence ID" value="NC_014501.1"/>
</dbReference>
<reference evidence="3" key="1">
    <citation type="journal article" date="2011" name="MBio">
        <title>Novel metabolic attributes of the genus Cyanothece, comprising a group of unicellular nitrogen-fixing Cyanobacteria.</title>
        <authorList>
            <person name="Bandyopadhyay A."/>
            <person name="Elvitigala T."/>
            <person name="Welsh E."/>
            <person name="Stockel J."/>
            <person name="Liberton M."/>
            <person name="Min H."/>
            <person name="Sherman L.A."/>
            <person name="Pakrasi H.B."/>
        </authorList>
    </citation>
    <scope>NUCLEOTIDE SEQUENCE [LARGE SCALE GENOMIC DNA]</scope>
    <source>
        <strain evidence="3">PCC 7822</strain>
    </source>
</reference>
<dbReference type="AlphaFoldDB" id="E0UFG7"/>
<dbReference type="SUPFAM" id="SSF140869">
    <property type="entry name" value="GUN4-like"/>
    <property type="match status" value="1"/>
</dbReference>
<gene>
    <name evidence="2" type="ordered locus">Cyan7822_4758</name>
</gene>
<dbReference type="InterPro" id="IPR008629">
    <property type="entry name" value="GUN4-like"/>
</dbReference>
<name>E0UFG7_GLOV7</name>
<evidence type="ECO:0000259" key="1">
    <source>
        <dbReference type="Pfam" id="PF05419"/>
    </source>
</evidence>
<evidence type="ECO:0000313" key="2">
    <source>
        <dbReference type="EMBL" id="ADN16661.1"/>
    </source>
</evidence>
<sequence>MSNSYNEGQQELSNQLAEIKLQLTRLTELSSRLAWVEETLLLVEDIYRYEKLQKALLEGDWFEADLETIKIILDLTGKDKDNLKPEDIQYFPVASLKVIDKLWLKYSQGKFGFTVQLKIYQQLGGNLDTTIAKDQKLIEKWGEQLGWRDNHQWRKCDELDYSFNAPTGCHPSQWWNSPYGSKMTNYFLARLIKANL</sequence>
<dbReference type="Gene3D" id="1.10.10.1770">
    <property type="entry name" value="Gun4-like"/>
    <property type="match status" value="1"/>
</dbReference>
<dbReference type="PANTHER" id="PTHR34800:SF1">
    <property type="entry name" value="TETRAPYRROLE-BINDING PROTEIN, CHLOROPLASTIC"/>
    <property type="match status" value="1"/>
</dbReference>
<dbReference type="OrthoDB" id="7915178at2"/>
<dbReference type="KEGG" id="cyj:Cyan7822_4758"/>
<protein>
    <submittedName>
        <fullName evidence="2">GUN4 domain protein</fullName>
    </submittedName>
</protein>
<evidence type="ECO:0000313" key="3">
    <source>
        <dbReference type="Proteomes" id="UP000008206"/>
    </source>
</evidence>
<dbReference type="EMBL" id="CP002198">
    <property type="protein sequence ID" value="ADN16661.1"/>
    <property type="molecule type" value="Genomic_DNA"/>
</dbReference>
<dbReference type="HOGENOM" id="CLU_067449_2_1_3"/>
<dbReference type="eggNOG" id="COG0265">
    <property type="taxonomic scope" value="Bacteria"/>
</dbReference>
<dbReference type="Proteomes" id="UP000008206">
    <property type="component" value="Chromosome"/>
</dbReference>